<keyword evidence="2" id="KW-0808">Transferase</keyword>
<dbReference type="InterPro" id="IPR002575">
    <property type="entry name" value="Aminoglycoside_PTrfase"/>
</dbReference>
<keyword evidence="2" id="KW-0418">Kinase</keyword>
<comment type="caution">
    <text evidence="2">The sequence shown here is derived from an EMBL/GenBank/DDBJ whole genome shotgun (WGS) entry which is preliminary data.</text>
</comment>
<protein>
    <submittedName>
        <fullName evidence="2">Aminoglycoside phosphotransferase (APT) family kinase protein</fullName>
    </submittedName>
    <submittedName>
        <fullName evidence="3">Aminoglycoside phosphotransferase family protein</fullName>
    </submittedName>
</protein>
<dbReference type="PANTHER" id="PTHR21310">
    <property type="entry name" value="AMINOGLYCOSIDE PHOSPHOTRANSFERASE-RELATED-RELATED"/>
    <property type="match status" value="1"/>
</dbReference>
<feature type="domain" description="Aminoglycoside phosphotransferase" evidence="1">
    <location>
        <begin position="33"/>
        <end position="254"/>
    </location>
</feature>
<dbReference type="Pfam" id="PF01636">
    <property type="entry name" value="APH"/>
    <property type="match status" value="1"/>
</dbReference>
<accession>A0A2P8GRE1</accession>
<dbReference type="PANTHER" id="PTHR21310:SF42">
    <property type="entry name" value="BIFUNCTIONAL AAC_APH"/>
    <property type="match status" value="1"/>
</dbReference>
<reference evidence="2 4" key="1">
    <citation type="submission" date="2018-03" db="EMBL/GenBank/DDBJ databases">
        <title>Genomic Encyclopedia of Archaeal and Bacterial Type Strains, Phase II (KMG-II): from individual species to whole genera.</title>
        <authorList>
            <person name="Goeker M."/>
        </authorList>
    </citation>
    <scope>NUCLEOTIDE SEQUENCE [LARGE SCALE GENOMIC DNA]</scope>
    <source>
        <strain evidence="2 4">DSM 21548</strain>
    </source>
</reference>
<dbReference type="GO" id="GO:0016301">
    <property type="term" value="F:kinase activity"/>
    <property type="evidence" value="ECO:0007669"/>
    <property type="project" value="UniProtKB-KW"/>
</dbReference>
<evidence type="ECO:0000313" key="4">
    <source>
        <dbReference type="Proteomes" id="UP000241203"/>
    </source>
</evidence>
<evidence type="ECO:0000313" key="3">
    <source>
        <dbReference type="EMBL" id="RUQ85545.1"/>
    </source>
</evidence>
<dbReference type="Proteomes" id="UP000241203">
    <property type="component" value="Unassembled WGS sequence"/>
</dbReference>
<gene>
    <name evidence="2" type="ORF">CLV49_0132</name>
    <name evidence="3" type="ORF">ELQ93_00405</name>
</gene>
<dbReference type="SUPFAM" id="SSF56112">
    <property type="entry name" value="Protein kinase-like (PK-like)"/>
    <property type="match status" value="1"/>
</dbReference>
<organism evidence="2 4">
    <name type="scientific">Labedella gwakjiensis</name>
    <dbReference type="NCBI Taxonomy" id="390269"/>
    <lineage>
        <taxon>Bacteria</taxon>
        <taxon>Bacillati</taxon>
        <taxon>Actinomycetota</taxon>
        <taxon>Actinomycetes</taxon>
        <taxon>Micrococcales</taxon>
        <taxon>Microbacteriaceae</taxon>
        <taxon>Labedella</taxon>
    </lineage>
</organism>
<dbReference type="Gene3D" id="3.90.1200.10">
    <property type="match status" value="1"/>
</dbReference>
<dbReference type="EMBL" id="RZGY01000001">
    <property type="protein sequence ID" value="RUQ85545.1"/>
    <property type="molecule type" value="Genomic_DNA"/>
</dbReference>
<keyword evidence="5" id="KW-1185">Reference proteome</keyword>
<dbReference type="Gene3D" id="3.30.200.20">
    <property type="entry name" value="Phosphorylase Kinase, domain 1"/>
    <property type="match status" value="1"/>
</dbReference>
<name>A0A2P8GRE1_9MICO</name>
<dbReference type="RefSeq" id="WP_106561803.1">
    <property type="nucleotide sequence ID" value="NZ_PYAU01000001.1"/>
</dbReference>
<dbReference type="EMBL" id="PYAU01000001">
    <property type="protein sequence ID" value="PSL36540.1"/>
    <property type="molecule type" value="Genomic_DNA"/>
</dbReference>
<evidence type="ECO:0000313" key="5">
    <source>
        <dbReference type="Proteomes" id="UP000268291"/>
    </source>
</evidence>
<dbReference type="InterPro" id="IPR011009">
    <property type="entry name" value="Kinase-like_dom_sf"/>
</dbReference>
<evidence type="ECO:0000313" key="2">
    <source>
        <dbReference type="EMBL" id="PSL36540.1"/>
    </source>
</evidence>
<dbReference type="InterPro" id="IPR051678">
    <property type="entry name" value="AGP_Transferase"/>
</dbReference>
<dbReference type="OrthoDB" id="9797603at2"/>
<evidence type="ECO:0000259" key="1">
    <source>
        <dbReference type="Pfam" id="PF01636"/>
    </source>
</evidence>
<reference evidence="3 5" key="2">
    <citation type="submission" date="2018-12" db="EMBL/GenBank/DDBJ databases">
        <authorList>
            <person name="hu s."/>
            <person name="Xu Y."/>
            <person name="Xu B."/>
            <person name="Li F."/>
        </authorList>
    </citation>
    <scope>NUCLEOTIDE SEQUENCE [LARGE SCALE GENOMIC DNA]</scope>
    <source>
        <strain evidence="3 5">KSW2-17</strain>
    </source>
</reference>
<proteinExistence type="predicted"/>
<sequence>MRHERIDAALVRRLIAEQFPEWRSLAVRPVEIDGWDNRTFHLGDEYTVRLPSGPGYASQVHKEIRILPIVAAAVSLPVPEIVGVGVPGAGYPFSWTVRRWIDGTPARDVPSLDRDLFARDVARFLHELWAIDTVDGPTAGEHSAGRGAPLQQWDEQVRSALDALGPRVDAMRARELWDDALHAKDSHEPRWFHGDVAVGNLLTRGGRLSAVIDFGCAGVGDPACDLVIAWTLLDPAGRDAFRRAIDVDDAMWARAIGWALWKALITVDDPLRATESAFTLRQLLD</sequence>
<dbReference type="CDD" id="cd05155">
    <property type="entry name" value="APH_ChoK_like_1"/>
    <property type="match status" value="1"/>
</dbReference>
<dbReference type="Proteomes" id="UP000268291">
    <property type="component" value="Unassembled WGS sequence"/>
</dbReference>
<dbReference type="AlphaFoldDB" id="A0A2P8GRE1"/>